<name>C6W8V7_ACTMD</name>
<protein>
    <submittedName>
        <fullName evidence="2">Superoxide dismutase</fullName>
    </submittedName>
</protein>
<dbReference type="RefSeq" id="WP_015802094.1">
    <property type="nucleotide sequence ID" value="NC_013093.1"/>
</dbReference>
<dbReference type="STRING" id="446462.Amir_3300"/>
<dbReference type="InterPro" id="IPR006311">
    <property type="entry name" value="TAT_signal"/>
</dbReference>
<reference evidence="2 3" key="1">
    <citation type="journal article" date="2009" name="Stand. Genomic Sci.">
        <title>Complete genome sequence of Actinosynnema mirum type strain (101).</title>
        <authorList>
            <person name="Land M."/>
            <person name="Lapidus A."/>
            <person name="Mayilraj S."/>
            <person name="Chen F."/>
            <person name="Copeland A."/>
            <person name="Del Rio T.G."/>
            <person name="Nolan M."/>
            <person name="Lucas S."/>
            <person name="Tice H."/>
            <person name="Cheng J.F."/>
            <person name="Chertkov O."/>
            <person name="Bruce D."/>
            <person name="Goodwin L."/>
            <person name="Pitluck S."/>
            <person name="Rohde M."/>
            <person name="Goker M."/>
            <person name="Pati A."/>
            <person name="Ivanova N."/>
            <person name="Mavromatis K."/>
            <person name="Chen A."/>
            <person name="Palaniappan K."/>
            <person name="Hauser L."/>
            <person name="Chang Y.J."/>
            <person name="Jeffries C.C."/>
            <person name="Brettin T."/>
            <person name="Detter J.C."/>
            <person name="Han C."/>
            <person name="Chain P."/>
            <person name="Tindall B.J."/>
            <person name="Bristow J."/>
            <person name="Eisen J.A."/>
            <person name="Markowitz V."/>
            <person name="Hugenholtz P."/>
            <person name="Kyrpides N.C."/>
            <person name="Klenk H.P."/>
        </authorList>
    </citation>
    <scope>NUCLEOTIDE SEQUENCE [LARGE SCALE GENOMIC DNA]</scope>
    <source>
        <strain evidence="3">ATCC 29888 / DSM 43827 / JCM 3225 / NBRC 14064 / NCIMB 13271 / NRRL B-12336 / IMRU 3971 / 101</strain>
    </source>
</reference>
<evidence type="ECO:0000313" key="2">
    <source>
        <dbReference type="EMBL" id="ACU37206.1"/>
    </source>
</evidence>
<dbReference type="Gene3D" id="2.130.10.10">
    <property type="entry name" value="YVTN repeat-like/Quinoprotein amine dehydrogenase"/>
    <property type="match status" value="1"/>
</dbReference>
<evidence type="ECO:0000256" key="1">
    <source>
        <dbReference type="SAM" id="SignalP"/>
    </source>
</evidence>
<dbReference type="KEGG" id="ami:Amir_3300"/>
<dbReference type="OrthoDB" id="504981at2"/>
<dbReference type="InterPro" id="IPR015943">
    <property type="entry name" value="WD40/YVTN_repeat-like_dom_sf"/>
</dbReference>
<dbReference type="EMBL" id="CP001630">
    <property type="protein sequence ID" value="ACU37206.1"/>
    <property type="molecule type" value="Genomic_DNA"/>
</dbReference>
<gene>
    <name evidence="2" type="ordered locus">Amir_3300</name>
</gene>
<dbReference type="AlphaFoldDB" id="C6W8V7"/>
<organism evidence="2 3">
    <name type="scientific">Actinosynnema mirum (strain ATCC 29888 / DSM 43827 / JCM 3225 / NBRC 14064 / NCIMB 13271 / NRRL B-12336 / IMRU 3971 / 101)</name>
    <dbReference type="NCBI Taxonomy" id="446462"/>
    <lineage>
        <taxon>Bacteria</taxon>
        <taxon>Bacillati</taxon>
        <taxon>Actinomycetota</taxon>
        <taxon>Actinomycetes</taxon>
        <taxon>Pseudonocardiales</taxon>
        <taxon>Pseudonocardiaceae</taxon>
        <taxon>Actinosynnema</taxon>
    </lineage>
</organism>
<proteinExistence type="predicted"/>
<dbReference type="PROSITE" id="PS51318">
    <property type="entry name" value="TAT"/>
    <property type="match status" value="1"/>
</dbReference>
<feature type="signal peptide" evidence="1">
    <location>
        <begin position="1"/>
        <end position="30"/>
    </location>
</feature>
<evidence type="ECO:0000313" key="3">
    <source>
        <dbReference type="Proteomes" id="UP000002213"/>
    </source>
</evidence>
<keyword evidence="1" id="KW-0732">Signal</keyword>
<accession>C6W8V7</accession>
<dbReference type="Proteomes" id="UP000002213">
    <property type="component" value="Chromosome"/>
</dbReference>
<dbReference type="HOGENOM" id="CLU_056731_1_0_11"/>
<sequence>MTTTRALLTATLLLTALAPALPAAVPPAAAAPPAALTPPATAAHHPVTRYVVPGDRAYPEGIVREPGTPHFYVGGTTDGTIWRGHVDRPTLEPFLPAGQHGRTTAVGMKITRGRLVIAGGATGKVFVHSTRTGALLHVFDSGARDGLVNDVAIAPNGDAYVSDSFRPVLYRITAAQLASPEVDQPLRTFVDLTDSPVRYEEGINGNGLVVTPDGRHVLLADTNSQAFHRISTRTGAVTPIDLGGVGDIGSDGLLLRGNDLYSVTSLFHPEGEISVLRLSEDHSRATVLRRVNGRGMDVPSTATFDGDDLLVVNFQYQIAEPNLPFTVVRVRL</sequence>
<feature type="chain" id="PRO_5002972394" evidence="1">
    <location>
        <begin position="31"/>
        <end position="332"/>
    </location>
</feature>
<dbReference type="eggNOG" id="COG3386">
    <property type="taxonomic scope" value="Bacteria"/>
</dbReference>
<keyword evidence="3" id="KW-1185">Reference proteome</keyword>
<dbReference type="SUPFAM" id="SSF101898">
    <property type="entry name" value="NHL repeat"/>
    <property type="match status" value="1"/>
</dbReference>